<accession>A0A2P4XZV1</accession>
<name>A0A2P4XZV1_9STRA</name>
<dbReference type="EMBL" id="NCKW01006633">
    <property type="protein sequence ID" value="POM71070.1"/>
    <property type="molecule type" value="Genomic_DNA"/>
</dbReference>
<protein>
    <recommendedName>
        <fullName evidence="3">Non-structural protein NS-S</fullName>
    </recommendedName>
</protein>
<dbReference type="Proteomes" id="UP000237271">
    <property type="component" value="Unassembled WGS sequence"/>
</dbReference>
<organism evidence="1 2">
    <name type="scientific">Phytophthora palmivora</name>
    <dbReference type="NCBI Taxonomy" id="4796"/>
    <lineage>
        <taxon>Eukaryota</taxon>
        <taxon>Sar</taxon>
        <taxon>Stramenopiles</taxon>
        <taxon>Oomycota</taxon>
        <taxon>Peronosporomycetes</taxon>
        <taxon>Peronosporales</taxon>
        <taxon>Peronosporaceae</taxon>
        <taxon>Phytophthora</taxon>
    </lineage>
</organism>
<dbReference type="AlphaFoldDB" id="A0A2P4XZV1"/>
<proteinExistence type="predicted"/>
<evidence type="ECO:0008006" key="3">
    <source>
        <dbReference type="Google" id="ProtNLM"/>
    </source>
</evidence>
<reference evidence="1 2" key="1">
    <citation type="journal article" date="2017" name="Genome Biol. Evol.">
        <title>Phytophthora megakarya and P. palmivora, closely related causal agents of cacao black pod rot, underwent increases in genome sizes and gene numbers by different mechanisms.</title>
        <authorList>
            <person name="Ali S.S."/>
            <person name="Shao J."/>
            <person name="Lary D.J."/>
            <person name="Kronmiller B."/>
            <person name="Shen D."/>
            <person name="Strem M.D."/>
            <person name="Amoako-Attah I."/>
            <person name="Akrofi A.Y."/>
            <person name="Begoude B.A."/>
            <person name="Ten Hoopen G.M."/>
            <person name="Coulibaly K."/>
            <person name="Kebe B.I."/>
            <person name="Melnick R.L."/>
            <person name="Guiltinan M.J."/>
            <person name="Tyler B.M."/>
            <person name="Meinhardt L.W."/>
            <person name="Bailey B.A."/>
        </authorList>
    </citation>
    <scope>NUCLEOTIDE SEQUENCE [LARGE SCALE GENOMIC DNA]</scope>
    <source>
        <strain evidence="2">sbr112.9</strain>
    </source>
</reference>
<evidence type="ECO:0000313" key="2">
    <source>
        <dbReference type="Proteomes" id="UP000237271"/>
    </source>
</evidence>
<evidence type="ECO:0000313" key="1">
    <source>
        <dbReference type="EMBL" id="POM71070.1"/>
    </source>
</evidence>
<keyword evidence="2" id="KW-1185">Reference proteome</keyword>
<comment type="caution">
    <text evidence="1">The sequence shown here is derived from an EMBL/GenBank/DDBJ whole genome shotgun (WGS) entry which is preliminary data.</text>
</comment>
<gene>
    <name evidence="1" type="ORF">PHPALM_12409</name>
</gene>
<sequence>MIPTGTKFSPSLIQTLRRRNYLRHCLISLGLSLVTDRSELKFLLKPGDTSILCADLTLKLESRRLQRSFRPLQRLTPLLSLGQVLISILQALTDLQQRLILGLVTLTSSNQFLILIK</sequence>